<dbReference type="OrthoDB" id="26681at2759"/>
<dbReference type="InterPro" id="IPR036322">
    <property type="entry name" value="WD40_repeat_dom_sf"/>
</dbReference>
<dbReference type="SUPFAM" id="SSF50978">
    <property type="entry name" value="WD40 repeat-like"/>
    <property type="match status" value="1"/>
</dbReference>
<accession>A0A0V0QE49</accession>
<evidence type="ECO:0000259" key="1">
    <source>
        <dbReference type="PROSITE" id="PS50197"/>
    </source>
</evidence>
<dbReference type="Gene3D" id="2.130.10.10">
    <property type="entry name" value="YVTN repeat-like/Quinoprotein amine dehydrogenase"/>
    <property type="match status" value="2"/>
</dbReference>
<dbReference type="InterPro" id="IPR050865">
    <property type="entry name" value="BEACH_Domain"/>
</dbReference>
<protein>
    <submittedName>
        <fullName evidence="2">WD40-repeat-containing domain</fullName>
    </submittedName>
</protein>
<dbReference type="PANTHER" id="PTHR13743:SF123">
    <property type="entry name" value="PROTEIN FAN"/>
    <property type="match status" value="1"/>
</dbReference>
<dbReference type="PROSITE" id="PS50197">
    <property type="entry name" value="BEACH"/>
    <property type="match status" value="1"/>
</dbReference>
<evidence type="ECO:0000313" key="2">
    <source>
        <dbReference type="EMBL" id="KRX00456.1"/>
    </source>
</evidence>
<name>A0A0V0QE49_PSEPJ</name>
<dbReference type="EMBL" id="LDAU01000189">
    <property type="protein sequence ID" value="KRX00456.1"/>
    <property type="molecule type" value="Genomic_DNA"/>
</dbReference>
<reference evidence="2 3" key="1">
    <citation type="journal article" date="2015" name="Sci. Rep.">
        <title>Genome of the facultative scuticociliatosis pathogen Pseudocohnilembus persalinus provides insight into its virulence through horizontal gene transfer.</title>
        <authorList>
            <person name="Xiong J."/>
            <person name="Wang G."/>
            <person name="Cheng J."/>
            <person name="Tian M."/>
            <person name="Pan X."/>
            <person name="Warren A."/>
            <person name="Jiang C."/>
            <person name="Yuan D."/>
            <person name="Miao W."/>
        </authorList>
    </citation>
    <scope>NUCLEOTIDE SEQUENCE [LARGE SCALE GENOMIC DNA]</scope>
    <source>
        <strain evidence="2">36N120E</strain>
    </source>
</reference>
<dbReference type="SUPFAM" id="SSF81837">
    <property type="entry name" value="BEACH domain"/>
    <property type="match status" value="1"/>
</dbReference>
<dbReference type="SMART" id="SM00320">
    <property type="entry name" value="WD40"/>
    <property type="match status" value="6"/>
</dbReference>
<dbReference type="OMA" id="XAKISER"/>
<evidence type="ECO:0000313" key="3">
    <source>
        <dbReference type="Proteomes" id="UP000054937"/>
    </source>
</evidence>
<dbReference type="InParanoid" id="A0A0V0QE49"/>
<organism evidence="2 3">
    <name type="scientific">Pseudocohnilembus persalinus</name>
    <name type="common">Ciliate</name>
    <dbReference type="NCBI Taxonomy" id="266149"/>
    <lineage>
        <taxon>Eukaryota</taxon>
        <taxon>Sar</taxon>
        <taxon>Alveolata</taxon>
        <taxon>Ciliophora</taxon>
        <taxon>Intramacronucleata</taxon>
        <taxon>Oligohymenophorea</taxon>
        <taxon>Scuticociliatia</taxon>
        <taxon>Philasterida</taxon>
        <taxon>Pseudocohnilembidae</taxon>
        <taxon>Pseudocohnilembus</taxon>
    </lineage>
</organism>
<dbReference type="Proteomes" id="UP000054937">
    <property type="component" value="Unassembled WGS sequence"/>
</dbReference>
<dbReference type="CDD" id="cd06071">
    <property type="entry name" value="Beach"/>
    <property type="match status" value="1"/>
</dbReference>
<proteinExistence type="predicted"/>
<dbReference type="InterPro" id="IPR036372">
    <property type="entry name" value="BEACH_dom_sf"/>
</dbReference>
<dbReference type="Pfam" id="PF00400">
    <property type="entry name" value="WD40"/>
    <property type="match status" value="1"/>
</dbReference>
<keyword evidence="3" id="KW-1185">Reference proteome</keyword>
<dbReference type="SMART" id="SM01026">
    <property type="entry name" value="Beach"/>
    <property type="match status" value="1"/>
</dbReference>
<sequence length="593" mass="68982">MMQLKTEFQRALNAQRLSEYKKRYNQMDNPKYLYGTHYSTPGYVIGYLVRKYPQFMLKLQSGKFDAPDRLFKSIIDDYNNVYYNNACVKELIPEFYQDDEGFLVNGLNLKLGYTQDQQKVDDVIFPNWAKDAKEFLKINREALESDYVSENLHHWIDLIFGYKQRGPASIEFDNVFHPLTYEGFIDLDKIENPTDRMSYKCQINEFGQCPKQLFKIPHPQRNKLKNLSIVNLIQPSSSGDQDNQLQDQEQKIDSTKQIQKQIQNSTSCEVNQIWNGANVEYSSIERVHRKKITQIIQLEKDKNQVITIGSDGILQQIDINEKNIQKKFKISDYFLSCICPIQSDRKFAIGSWDSKIYIFNLNYGTSTEYDSTHVDCVSALAYLKNKQILFSASWDCSIKQNTINEEFEIEDETDFIDHCNQVTALGVNDSEDIMAFGDVEGLVCVHNVDSGNQLFNFNINEMKINKLIFNQDNLMALDDKTMQFYSKTGTEITKFNYDQQNEFFTDVKLDGKNVLACTRKGHVGIYDLLQEKKTGYFYTDFQNQTDQTVEDDNKFSTLFVNDENNLVILGSENGTLHIIKKKQIENIKFEDDL</sequence>
<dbReference type="InterPro" id="IPR000409">
    <property type="entry name" value="BEACH_dom"/>
</dbReference>
<dbReference type="InterPro" id="IPR015943">
    <property type="entry name" value="WD40/YVTN_repeat-like_dom_sf"/>
</dbReference>
<comment type="caution">
    <text evidence="2">The sequence shown here is derived from an EMBL/GenBank/DDBJ whole genome shotgun (WGS) entry which is preliminary data.</text>
</comment>
<feature type="domain" description="BEACH" evidence="1">
    <location>
        <begin position="1"/>
        <end position="221"/>
    </location>
</feature>
<dbReference type="Gene3D" id="1.10.1540.10">
    <property type="entry name" value="BEACH domain"/>
    <property type="match status" value="1"/>
</dbReference>
<dbReference type="Pfam" id="PF02138">
    <property type="entry name" value="Beach"/>
    <property type="match status" value="1"/>
</dbReference>
<dbReference type="InterPro" id="IPR001680">
    <property type="entry name" value="WD40_rpt"/>
</dbReference>
<dbReference type="AlphaFoldDB" id="A0A0V0QE49"/>
<gene>
    <name evidence="2" type="ORF">PPERSA_03189</name>
</gene>
<dbReference type="PANTHER" id="PTHR13743">
    <property type="entry name" value="BEIGE/BEACH-RELATED"/>
    <property type="match status" value="1"/>
</dbReference>